<dbReference type="AlphaFoldDB" id="A0A7G3GDP8"/>
<dbReference type="EMBL" id="CP025781">
    <property type="protein sequence ID" value="QBC45288.1"/>
    <property type="molecule type" value="Genomic_DNA"/>
</dbReference>
<reference evidence="1 2" key="1">
    <citation type="submission" date="2018-01" db="EMBL/GenBank/DDBJ databases">
        <title>Genome sequence of Iodobacter sp. strain PCH194 isolated from Indian Trans-Himalaya.</title>
        <authorList>
            <person name="Kumar V."/>
            <person name="Thakur V."/>
            <person name="Kumar S."/>
            <person name="Singh D."/>
        </authorList>
    </citation>
    <scope>NUCLEOTIDE SEQUENCE [LARGE SCALE GENOMIC DNA]</scope>
    <source>
        <strain evidence="1 2">PCH194</strain>
    </source>
</reference>
<proteinExistence type="predicted"/>
<accession>A0A7G3GDP8</accession>
<evidence type="ECO:0000313" key="2">
    <source>
        <dbReference type="Proteomes" id="UP000515917"/>
    </source>
</evidence>
<name>A0A7G3GDP8_9NEIS</name>
<gene>
    <name evidence="1" type="ORF">C1H71_18280</name>
</gene>
<organism evidence="1 2">
    <name type="scientific">Iodobacter fluviatilis</name>
    <dbReference type="NCBI Taxonomy" id="537"/>
    <lineage>
        <taxon>Bacteria</taxon>
        <taxon>Pseudomonadati</taxon>
        <taxon>Pseudomonadota</taxon>
        <taxon>Betaproteobacteria</taxon>
        <taxon>Neisseriales</taxon>
        <taxon>Chitinibacteraceae</taxon>
        <taxon>Iodobacter</taxon>
    </lineage>
</organism>
<evidence type="ECO:0000313" key="1">
    <source>
        <dbReference type="EMBL" id="QBC45288.1"/>
    </source>
</evidence>
<dbReference type="KEGG" id="ifl:C1H71_18280"/>
<protein>
    <submittedName>
        <fullName evidence="1">Uncharacterized protein</fullName>
    </submittedName>
</protein>
<dbReference type="Proteomes" id="UP000515917">
    <property type="component" value="Chromosome"/>
</dbReference>
<keyword evidence="2" id="KW-1185">Reference proteome</keyword>
<sequence length="72" mass="7782">MRLESGNSGAAQAPRLALLLAAILLALKIHQHTVRFTRPVASSLPNEQGATLMMGFHLELILSYSPNTDLTL</sequence>